<feature type="compositionally biased region" description="Basic and acidic residues" evidence="10">
    <location>
        <begin position="52"/>
        <end position="64"/>
    </location>
</feature>
<dbReference type="InterPro" id="IPR044764">
    <property type="entry name" value="DDX52/Rok1_DEADc"/>
</dbReference>
<dbReference type="PANTHER" id="PTHR47959">
    <property type="entry name" value="ATP-DEPENDENT RNA HELICASE RHLE-RELATED"/>
    <property type="match status" value="1"/>
</dbReference>
<dbReference type="InterPro" id="IPR014001">
    <property type="entry name" value="Helicase_ATP-bd"/>
</dbReference>
<dbReference type="InterPro" id="IPR050079">
    <property type="entry name" value="DEAD_box_RNA_helicase"/>
</dbReference>
<dbReference type="PANTHER" id="PTHR47959:SF15">
    <property type="entry name" value="RNA HELICASE"/>
    <property type="match status" value="1"/>
</dbReference>
<evidence type="ECO:0000256" key="4">
    <source>
        <dbReference type="ARBA" id="ARBA00022806"/>
    </source>
</evidence>
<dbReference type="PROSITE" id="PS51192">
    <property type="entry name" value="HELICASE_ATP_BIND_1"/>
    <property type="match status" value="1"/>
</dbReference>
<sequence>MNSYDIFKKLTKGIKFDHKRFKDDFRKLGLQPSSAVPAKVIVPLDEQLEDDTGQKDQQEGVEKKARLKRKKKGKNDQQKQLMLQQQEIRRQRRQLGIQVWGTDIPAPLEKFSQLITDYDVNSKLIVNLKAQGHSIPTPVQAQAWPLMLQRRHILASAPTGSGKTAAFLIPLLQGLGGPRKKGFRAVILAPTRELASQIHRECVRLGEGLGIRPIVIANVTKARQKYGPQSSQKFDLLVTTPNRLVHLLKESVEGPPLSLANVEWLVVDESDRLFQDGQRGFRDQLAAVYQACTGPSVTQALFSATFAQSVQDWCRLNLHNMAMVSVGLRNSASEDVEQHLQFCGNEGGKLHALRDILRKGYEPPVLVFVQTKERAKELFRELIYDNITVDTIHADRTQKQRDNVVAAFREGKIWVLICTELMSRGVDFKGVNLVINYDLPPTTISYIHRVGRTGRAGRRGQAVTFWTMEDRPKLRSIAQVVQSSGQQVPQWMLDLKKPSKNERQRMTTQQPERGHVSRAVQHEKVAKRRRKQILEKRKKMKIESSEAAY</sequence>
<keyword evidence="5" id="KW-0067">ATP-binding</keyword>
<comment type="catalytic activity">
    <reaction evidence="9">
        <text>ATP + H2O = ADP + phosphate + H(+)</text>
        <dbReference type="Rhea" id="RHEA:13065"/>
        <dbReference type="ChEBI" id="CHEBI:15377"/>
        <dbReference type="ChEBI" id="CHEBI:15378"/>
        <dbReference type="ChEBI" id="CHEBI:30616"/>
        <dbReference type="ChEBI" id="CHEBI:43474"/>
        <dbReference type="ChEBI" id="CHEBI:456216"/>
        <dbReference type="EC" id="3.6.4.13"/>
    </reaction>
</comment>
<dbReference type="AlphaFoldDB" id="A0AAW0TII0"/>
<accession>A0AAW0TII0</accession>
<dbReference type="GO" id="GO:0005524">
    <property type="term" value="F:ATP binding"/>
    <property type="evidence" value="ECO:0007669"/>
    <property type="project" value="UniProtKB-KW"/>
</dbReference>
<evidence type="ECO:0000256" key="7">
    <source>
        <dbReference type="ARBA" id="ARBA00024355"/>
    </source>
</evidence>
<keyword evidence="6" id="KW-0694">RNA-binding</keyword>
<dbReference type="GO" id="GO:0003724">
    <property type="term" value="F:RNA helicase activity"/>
    <property type="evidence" value="ECO:0007669"/>
    <property type="project" value="UniProtKB-EC"/>
</dbReference>
<evidence type="ECO:0000313" key="14">
    <source>
        <dbReference type="Proteomes" id="UP001487740"/>
    </source>
</evidence>
<dbReference type="InterPro" id="IPR011545">
    <property type="entry name" value="DEAD/DEAH_box_helicase_dom"/>
</dbReference>
<feature type="compositionally biased region" description="Basic and acidic residues" evidence="10">
    <location>
        <begin position="512"/>
        <end position="524"/>
    </location>
</feature>
<dbReference type="GO" id="GO:0016787">
    <property type="term" value="F:hydrolase activity"/>
    <property type="evidence" value="ECO:0007669"/>
    <property type="project" value="UniProtKB-KW"/>
</dbReference>
<proteinExistence type="inferred from homology"/>
<dbReference type="CDD" id="cd17957">
    <property type="entry name" value="DEADc_DDX52"/>
    <property type="match status" value="1"/>
</dbReference>
<feature type="region of interest" description="Disordered" evidence="10">
    <location>
        <begin position="47"/>
        <end position="79"/>
    </location>
</feature>
<dbReference type="EMBL" id="JARAKH010000030">
    <property type="protein sequence ID" value="KAK8386927.1"/>
    <property type="molecule type" value="Genomic_DNA"/>
</dbReference>
<evidence type="ECO:0000256" key="2">
    <source>
        <dbReference type="ARBA" id="ARBA00022741"/>
    </source>
</evidence>
<evidence type="ECO:0000256" key="3">
    <source>
        <dbReference type="ARBA" id="ARBA00022801"/>
    </source>
</evidence>
<name>A0AAW0TII0_SCYPA</name>
<evidence type="ECO:0000256" key="8">
    <source>
        <dbReference type="ARBA" id="ARBA00044533"/>
    </source>
</evidence>
<dbReference type="SUPFAM" id="SSF52540">
    <property type="entry name" value="P-loop containing nucleoside triphosphate hydrolases"/>
    <property type="match status" value="1"/>
</dbReference>
<dbReference type="GO" id="GO:0030490">
    <property type="term" value="P:maturation of SSU-rRNA"/>
    <property type="evidence" value="ECO:0007669"/>
    <property type="project" value="InterPro"/>
</dbReference>
<dbReference type="Gene3D" id="3.40.50.300">
    <property type="entry name" value="P-loop containing nucleotide triphosphate hydrolases"/>
    <property type="match status" value="2"/>
</dbReference>
<keyword evidence="14" id="KW-1185">Reference proteome</keyword>
<feature type="compositionally biased region" description="Basic residues" evidence="10">
    <location>
        <begin position="525"/>
        <end position="540"/>
    </location>
</feature>
<keyword evidence="3" id="KW-0378">Hydrolase</keyword>
<evidence type="ECO:0000256" key="10">
    <source>
        <dbReference type="SAM" id="MobiDB-lite"/>
    </source>
</evidence>
<dbReference type="GO" id="GO:0005829">
    <property type="term" value="C:cytosol"/>
    <property type="evidence" value="ECO:0007669"/>
    <property type="project" value="TreeGrafter"/>
</dbReference>
<evidence type="ECO:0000313" key="13">
    <source>
        <dbReference type="EMBL" id="KAK8386928.1"/>
    </source>
</evidence>
<dbReference type="GO" id="GO:0003723">
    <property type="term" value="F:RNA binding"/>
    <property type="evidence" value="ECO:0007669"/>
    <property type="project" value="UniProtKB-KW"/>
</dbReference>
<dbReference type="InterPro" id="IPR001650">
    <property type="entry name" value="Helicase_C-like"/>
</dbReference>
<protein>
    <recommendedName>
        <fullName evidence="8">Probable ATP-dependent RNA helicase DDX52</fullName>
        <ecNumber evidence="1">3.6.4.13</ecNumber>
    </recommendedName>
</protein>
<evidence type="ECO:0000256" key="9">
    <source>
        <dbReference type="ARBA" id="ARBA00047984"/>
    </source>
</evidence>
<dbReference type="EC" id="3.6.4.13" evidence="1"/>
<gene>
    <name evidence="13" type="ORF">O3P69_017969</name>
</gene>
<dbReference type="EMBL" id="JARAKH010000030">
    <property type="protein sequence ID" value="KAK8386926.1"/>
    <property type="molecule type" value="Genomic_DNA"/>
</dbReference>
<evidence type="ECO:0000256" key="1">
    <source>
        <dbReference type="ARBA" id="ARBA00012552"/>
    </source>
</evidence>
<dbReference type="InterPro" id="IPR027417">
    <property type="entry name" value="P-loop_NTPase"/>
</dbReference>
<dbReference type="EMBL" id="JARAKH010000030">
    <property type="protein sequence ID" value="KAK8386925.1"/>
    <property type="molecule type" value="Genomic_DNA"/>
</dbReference>
<dbReference type="PROSITE" id="PS51194">
    <property type="entry name" value="HELICASE_CTER"/>
    <property type="match status" value="1"/>
</dbReference>
<dbReference type="Pfam" id="PF00271">
    <property type="entry name" value="Helicase_C"/>
    <property type="match status" value="1"/>
</dbReference>
<dbReference type="Proteomes" id="UP001487740">
    <property type="component" value="Unassembled WGS sequence"/>
</dbReference>
<keyword evidence="2" id="KW-0547">Nucleotide-binding</keyword>
<evidence type="ECO:0000256" key="5">
    <source>
        <dbReference type="ARBA" id="ARBA00022840"/>
    </source>
</evidence>
<keyword evidence="4" id="KW-0347">Helicase</keyword>
<feature type="domain" description="Helicase C-terminal" evidence="12">
    <location>
        <begin position="335"/>
        <end position="496"/>
    </location>
</feature>
<dbReference type="Pfam" id="PF00270">
    <property type="entry name" value="DEAD"/>
    <property type="match status" value="1"/>
</dbReference>
<evidence type="ECO:0000259" key="11">
    <source>
        <dbReference type="PROSITE" id="PS51192"/>
    </source>
</evidence>
<evidence type="ECO:0000256" key="6">
    <source>
        <dbReference type="ARBA" id="ARBA00022884"/>
    </source>
</evidence>
<organism evidence="13 14">
    <name type="scientific">Scylla paramamosain</name>
    <name type="common">Mud crab</name>
    <dbReference type="NCBI Taxonomy" id="85552"/>
    <lineage>
        <taxon>Eukaryota</taxon>
        <taxon>Metazoa</taxon>
        <taxon>Ecdysozoa</taxon>
        <taxon>Arthropoda</taxon>
        <taxon>Crustacea</taxon>
        <taxon>Multicrustacea</taxon>
        <taxon>Malacostraca</taxon>
        <taxon>Eumalacostraca</taxon>
        <taxon>Eucarida</taxon>
        <taxon>Decapoda</taxon>
        <taxon>Pleocyemata</taxon>
        <taxon>Brachyura</taxon>
        <taxon>Eubrachyura</taxon>
        <taxon>Portunoidea</taxon>
        <taxon>Portunidae</taxon>
        <taxon>Portuninae</taxon>
        <taxon>Scylla</taxon>
    </lineage>
</organism>
<feature type="domain" description="Helicase ATP-binding" evidence="11">
    <location>
        <begin position="144"/>
        <end position="324"/>
    </location>
</feature>
<dbReference type="EMBL" id="JARAKH010000030">
    <property type="protein sequence ID" value="KAK8386928.1"/>
    <property type="molecule type" value="Genomic_DNA"/>
</dbReference>
<dbReference type="CDD" id="cd18787">
    <property type="entry name" value="SF2_C_DEAD"/>
    <property type="match status" value="1"/>
</dbReference>
<dbReference type="SMART" id="SM00490">
    <property type="entry name" value="HELICc"/>
    <property type="match status" value="1"/>
</dbReference>
<evidence type="ECO:0000259" key="12">
    <source>
        <dbReference type="PROSITE" id="PS51194"/>
    </source>
</evidence>
<comment type="caution">
    <text evidence="13">The sequence shown here is derived from an EMBL/GenBank/DDBJ whole genome shotgun (WGS) entry which is preliminary data.</text>
</comment>
<dbReference type="SMART" id="SM00487">
    <property type="entry name" value="DEXDc"/>
    <property type="match status" value="1"/>
</dbReference>
<reference evidence="13 14" key="1">
    <citation type="submission" date="2023-03" db="EMBL/GenBank/DDBJ databases">
        <title>High-quality genome of Scylla paramamosain provides insights in environmental adaptation.</title>
        <authorList>
            <person name="Zhang L."/>
        </authorList>
    </citation>
    <scope>NUCLEOTIDE SEQUENCE [LARGE SCALE GENOMIC DNA]</scope>
    <source>
        <strain evidence="13">LZ_2023a</strain>
        <tissue evidence="13">Muscle</tissue>
    </source>
</reference>
<comment type="similarity">
    <text evidence="7">Belongs to the DEAD box helicase family. DDX52/ROK1 subfamily.</text>
</comment>
<feature type="region of interest" description="Disordered" evidence="10">
    <location>
        <begin position="497"/>
        <end position="549"/>
    </location>
</feature>